<dbReference type="AlphaFoldDB" id="A0A843TIB1"/>
<feature type="transmembrane region" description="Helical" evidence="1">
    <location>
        <begin position="12"/>
        <end position="31"/>
    </location>
</feature>
<dbReference type="EMBL" id="NMUH01000052">
    <property type="protein sequence ID" value="MQL69986.1"/>
    <property type="molecule type" value="Genomic_DNA"/>
</dbReference>
<keyword evidence="1" id="KW-0812">Transmembrane</keyword>
<accession>A0A843TIB1</accession>
<evidence type="ECO:0000256" key="1">
    <source>
        <dbReference type="SAM" id="Phobius"/>
    </source>
</evidence>
<comment type="caution">
    <text evidence="2">The sequence shown here is derived from an EMBL/GenBank/DDBJ whole genome shotgun (WGS) entry which is preliminary data.</text>
</comment>
<keyword evidence="1" id="KW-1133">Transmembrane helix</keyword>
<dbReference type="Proteomes" id="UP000652761">
    <property type="component" value="Unassembled WGS sequence"/>
</dbReference>
<organism evidence="2 3">
    <name type="scientific">Colocasia esculenta</name>
    <name type="common">Wild taro</name>
    <name type="synonym">Arum esculentum</name>
    <dbReference type="NCBI Taxonomy" id="4460"/>
    <lineage>
        <taxon>Eukaryota</taxon>
        <taxon>Viridiplantae</taxon>
        <taxon>Streptophyta</taxon>
        <taxon>Embryophyta</taxon>
        <taxon>Tracheophyta</taxon>
        <taxon>Spermatophyta</taxon>
        <taxon>Magnoliopsida</taxon>
        <taxon>Liliopsida</taxon>
        <taxon>Araceae</taxon>
        <taxon>Aroideae</taxon>
        <taxon>Colocasieae</taxon>
        <taxon>Colocasia</taxon>
    </lineage>
</organism>
<gene>
    <name evidence="2" type="ORF">Taro_002272</name>
</gene>
<reference evidence="2" key="1">
    <citation type="submission" date="2017-07" db="EMBL/GenBank/DDBJ databases">
        <title>Taro Niue Genome Assembly and Annotation.</title>
        <authorList>
            <person name="Atibalentja N."/>
            <person name="Keating K."/>
            <person name="Fields C.J."/>
        </authorList>
    </citation>
    <scope>NUCLEOTIDE SEQUENCE</scope>
    <source>
        <strain evidence="2">Niue_2</strain>
        <tissue evidence="2">Leaf</tissue>
    </source>
</reference>
<proteinExistence type="predicted"/>
<sequence>LSQASLDPGEELLRLCWAIWHFGGVLIALSTRGRRMERGRRRAIVRPVVPVGSLNVNATEV</sequence>
<evidence type="ECO:0000313" key="2">
    <source>
        <dbReference type="EMBL" id="MQL69986.1"/>
    </source>
</evidence>
<feature type="non-terminal residue" evidence="2">
    <location>
        <position position="1"/>
    </location>
</feature>
<evidence type="ECO:0000313" key="3">
    <source>
        <dbReference type="Proteomes" id="UP000652761"/>
    </source>
</evidence>
<keyword evidence="1" id="KW-0472">Membrane</keyword>
<name>A0A843TIB1_COLES</name>
<protein>
    <submittedName>
        <fullName evidence="2">Uncharacterized protein</fullName>
    </submittedName>
</protein>
<keyword evidence="3" id="KW-1185">Reference proteome</keyword>